<dbReference type="GeneID" id="71514528"/>
<protein>
    <recommendedName>
        <fullName evidence="3">DUF3168 domain-containing protein</fullName>
    </recommendedName>
</protein>
<sequence length="122" mass="14094">MDVLDEIYKLLVADNYIREQVMGRIKFFEYPATGDVTGPYIVIDEIGPPIAVEYGGNKEIAYEQITQIDVWSTDRKLTRNLANAIRDVLRNDNVTQSAIGPSDYDKGVFRDARRYTFIYYKE</sequence>
<gene>
    <name evidence="1" type="ORF">BME96_08995</name>
</gene>
<dbReference type="InterPro" id="IPR021508">
    <property type="entry name" value="Gp17-like"/>
</dbReference>
<accession>A0AAC9NL19</accession>
<evidence type="ECO:0000313" key="2">
    <source>
        <dbReference type="Proteomes" id="UP000182945"/>
    </source>
</evidence>
<dbReference type="AlphaFoldDB" id="A0AAC9NL19"/>
<proteinExistence type="predicted"/>
<evidence type="ECO:0008006" key="3">
    <source>
        <dbReference type="Google" id="ProtNLM"/>
    </source>
</evidence>
<dbReference type="Gene3D" id="3.30.2000.30">
    <property type="match status" value="1"/>
</dbReference>
<dbReference type="EMBL" id="CP017962">
    <property type="protein sequence ID" value="APC48294.1"/>
    <property type="molecule type" value="Genomic_DNA"/>
</dbReference>
<reference evidence="1 2" key="1">
    <citation type="submission" date="2016-11" db="EMBL/GenBank/DDBJ databases">
        <title>Complete genome sequencing of Virgibacillus halodenitrificans PDB-F2.</title>
        <authorList>
            <person name="Sun Z."/>
            <person name="Zhou Y."/>
            <person name="Li H."/>
        </authorList>
    </citation>
    <scope>NUCLEOTIDE SEQUENCE [LARGE SCALE GENOMIC DNA]</scope>
    <source>
        <strain evidence="1 2">PDB-F2</strain>
    </source>
</reference>
<evidence type="ECO:0000313" key="1">
    <source>
        <dbReference type="EMBL" id="APC48294.1"/>
    </source>
</evidence>
<dbReference type="InterPro" id="IPR053745">
    <property type="entry name" value="Viral_Tail_Comp_sf"/>
</dbReference>
<dbReference type="Pfam" id="PF11367">
    <property type="entry name" value="Tail_completion_gp17"/>
    <property type="match status" value="1"/>
</dbReference>
<organism evidence="1 2">
    <name type="scientific">Virgibacillus halodenitrificans</name>
    <name type="common">Bacillus halodenitrificans</name>
    <dbReference type="NCBI Taxonomy" id="1482"/>
    <lineage>
        <taxon>Bacteria</taxon>
        <taxon>Bacillati</taxon>
        <taxon>Bacillota</taxon>
        <taxon>Bacilli</taxon>
        <taxon>Bacillales</taxon>
        <taxon>Bacillaceae</taxon>
        <taxon>Virgibacillus</taxon>
    </lineage>
</organism>
<dbReference type="RefSeq" id="WP_071648918.1">
    <property type="nucleotide sequence ID" value="NZ_CP017962.1"/>
</dbReference>
<dbReference type="KEGG" id="vhl:BME96_08995"/>
<dbReference type="Proteomes" id="UP000182945">
    <property type="component" value="Chromosome"/>
</dbReference>
<name>A0AAC9NL19_VIRHA</name>